<gene>
    <name evidence="2" type="ORF">ESY86_04470</name>
</gene>
<keyword evidence="3" id="KW-1185">Reference proteome</keyword>
<feature type="transmembrane region" description="Helical" evidence="1">
    <location>
        <begin position="71"/>
        <end position="89"/>
    </location>
</feature>
<dbReference type="AlphaFoldDB" id="A0A5C6ZK03"/>
<dbReference type="Pfam" id="PF13795">
    <property type="entry name" value="HupE_UreJ_2"/>
    <property type="match status" value="1"/>
</dbReference>
<feature type="transmembrane region" description="Helical" evidence="1">
    <location>
        <begin position="143"/>
        <end position="164"/>
    </location>
</feature>
<keyword evidence="1" id="KW-0812">Transmembrane</keyword>
<evidence type="ECO:0000313" key="2">
    <source>
        <dbReference type="EMBL" id="TXD90628.1"/>
    </source>
</evidence>
<dbReference type="RefSeq" id="WP_147085400.1">
    <property type="nucleotide sequence ID" value="NZ_VORM01000002.1"/>
</dbReference>
<keyword evidence="1" id="KW-0472">Membrane</keyword>
<feature type="transmembrane region" description="Helical" evidence="1">
    <location>
        <begin position="171"/>
        <end position="189"/>
    </location>
</feature>
<comment type="caution">
    <text evidence="2">The sequence shown here is derived from an EMBL/GenBank/DDBJ whole genome shotgun (WGS) entry which is preliminary data.</text>
</comment>
<feature type="transmembrane region" description="Helical" evidence="1">
    <location>
        <begin position="20"/>
        <end position="36"/>
    </location>
</feature>
<feature type="transmembrane region" description="Helical" evidence="1">
    <location>
        <begin position="43"/>
        <end position="65"/>
    </location>
</feature>
<dbReference type="EMBL" id="VORO01000003">
    <property type="protein sequence ID" value="TXD90628.1"/>
    <property type="molecule type" value="Genomic_DNA"/>
</dbReference>
<evidence type="ECO:0000256" key="1">
    <source>
        <dbReference type="SAM" id="Phobius"/>
    </source>
</evidence>
<name>A0A5C6ZK03_9FLAO</name>
<feature type="transmembrane region" description="Helical" evidence="1">
    <location>
        <begin position="101"/>
        <end position="123"/>
    </location>
</feature>
<proteinExistence type="predicted"/>
<protein>
    <submittedName>
        <fullName evidence="2">HupE/UreJ family protein</fullName>
    </submittedName>
</protein>
<accession>A0A5C6ZK03</accession>
<dbReference type="Proteomes" id="UP000321578">
    <property type="component" value="Unassembled WGS sequence"/>
</dbReference>
<sequence length="190" mass="21601">MMDFTFYLKEGVNHILDFDALDHLYFIVSFCLIYTFQDWRKLLGLVTAFTVGHCLTLFLSGMQLVSIDADLVETLIPITILLSCLNNYWMLAKVNPQQQSVVVTYFILLAFGLIHGLGFSNYIKMMIFDDESVVLPLLGFNVGIEVAQLIIVALFLGVMALVHIKTNKLKWVRLAINTVIVVLVLQMIFF</sequence>
<dbReference type="OrthoDB" id="9808870at2"/>
<evidence type="ECO:0000313" key="3">
    <source>
        <dbReference type="Proteomes" id="UP000321578"/>
    </source>
</evidence>
<keyword evidence="1" id="KW-1133">Transmembrane helix</keyword>
<reference evidence="2 3" key="1">
    <citation type="submission" date="2019-08" db="EMBL/GenBank/DDBJ databases">
        <title>Genomes of Subsaximicrobium wynnwilliamsii strains.</title>
        <authorList>
            <person name="Bowman J.P."/>
        </authorList>
    </citation>
    <scope>NUCLEOTIDE SEQUENCE [LARGE SCALE GENOMIC DNA]</scope>
    <source>
        <strain evidence="2 3">2-80-2</strain>
    </source>
</reference>
<dbReference type="InterPro" id="IPR032809">
    <property type="entry name" value="Put_HupE_UreJ"/>
</dbReference>
<organism evidence="2 3">
    <name type="scientific">Subsaximicrobium wynnwilliamsii</name>
    <dbReference type="NCBI Taxonomy" id="291179"/>
    <lineage>
        <taxon>Bacteria</taxon>
        <taxon>Pseudomonadati</taxon>
        <taxon>Bacteroidota</taxon>
        <taxon>Flavobacteriia</taxon>
        <taxon>Flavobacteriales</taxon>
        <taxon>Flavobacteriaceae</taxon>
        <taxon>Subsaximicrobium</taxon>
    </lineage>
</organism>